<feature type="transmembrane region" description="Helical" evidence="6">
    <location>
        <begin position="12"/>
        <end position="30"/>
    </location>
</feature>
<keyword evidence="5" id="KW-0902">Two-component regulatory system</keyword>
<dbReference type="EC" id="2.7.13.3" evidence="2"/>
<comment type="catalytic activity">
    <reaction evidence="1">
        <text>ATP + protein L-histidine = ADP + protein N-phospho-L-histidine.</text>
        <dbReference type="EC" id="2.7.13.3"/>
    </reaction>
</comment>
<dbReference type="EMBL" id="JAAIIF010000006">
    <property type="protein sequence ID" value="NMM95874.1"/>
    <property type="molecule type" value="Genomic_DNA"/>
</dbReference>
<dbReference type="RefSeq" id="WP_169079106.1">
    <property type="nucleotide sequence ID" value="NZ_JAAIIF010000006.1"/>
</dbReference>
<proteinExistence type="predicted"/>
<dbReference type="Gene3D" id="3.30.565.10">
    <property type="entry name" value="Histidine kinase-like ATPase, C-terminal domain"/>
    <property type="match status" value="1"/>
</dbReference>
<dbReference type="GO" id="GO:0000160">
    <property type="term" value="P:phosphorelay signal transduction system"/>
    <property type="evidence" value="ECO:0007669"/>
    <property type="project" value="UniProtKB-KW"/>
</dbReference>
<protein>
    <recommendedName>
        <fullName evidence="2">histidine kinase</fullName>
        <ecNumber evidence="2">2.7.13.3</ecNumber>
    </recommendedName>
</protein>
<evidence type="ECO:0000313" key="8">
    <source>
        <dbReference type="Proteomes" id="UP000529710"/>
    </source>
</evidence>
<evidence type="ECO:0000313" key="7">
    <source>
        <dbReference type="EMBL" id="NMM95874.1"/>
    </source>
</evidence>
<keyword evidence="6" id="KW-0472">Membrane</keyword>
<keyword evidence="3" id="KW-0808">Transferase</keyword>
<accession>A0A7Y0ET36</accession>
<organism evidence="7 8">
    <name type="scientific">Bifidobacterium erythrocebi</name>
    <dbReference type="NCBI Taxonomy" id="2675325"/>
    <lineage>
        <taxon>Bacteria</taxon>
        <taxon>Bacillati</taxon>
        <taxon>Actinomycetota</taxon>
        <taxon>Actinomycetes</taxon>
        <taxon>Bifidobacteriales</taxon>
        <taxon>Bifidobacteriaceae</taxon>
        <taxon>Bifidobacterium</taxon>
    </lineage>
</organism>
<gene>
    <name evidence="7" type="ORF">G1C98_0610</name>
</gene>
<dbReference type="AlphaFoldDB" id="A0A7Y0ET36"/>
<comment type="caution">
    <text evidence="7">The sequence shown here is derived from an EMBL/GenBank/DDBJ whole genome shotgun (WGS) entry which is preliminary data.</text>
</comment>
<reference evidence="7 8" key="1">
    <citation type="submission" date="2020-02" db="EMBL/GenBank/DDBJ databases">
        <title>Characterization of phylogenetic diversity of novel bifidobacterial species isolated in Czech ZOOs.</title>
        <authorList>
            <person name="Lugli G.A."/>
            <person name="Vera N.B."/>
            <person name="Ventura M."/>
        </authorList>
    </citation>
    <scope>NUCLEOTIDE SEQUENCE [LARGE SCALE GENOMIC DNA]</scope>
    <source>
        <strain evidence="7 8">DSM 109960</strain>
    </source>
</reference>
<evidence type="ECO:0000256" key="4">
    <source>
        <dbReference type="ARBA" id="ARBA00022777"/>
    </source>
</evidence>
<dbReference type="PANTHER" id="PTHR24421:SF10">
    <property type="entry name" value="NITRATE_NITRITE SENSOR PROTEIN NARQ"/>
    <property type="match status" value="1"/>
</dbReference>
<dbReference type="PANTHER" id="PTHR24421">
    <property type="entry name" value="NITRATE/NITRITE SENSOR PROTEIN NARX-RELATED"/>
    <property type="match status" value="1"/>
</dbReference>
<keyword evidence="6" id="KW-0812">Transmembrane</keyword>
<evidence type="ECO:0000256" key="6">
    <source>
        <dbReference type="SAM" id="Phobius"/>
    </source>
</evidence>
<dbReference type="InterPro" id="IPR036890">
    <property type="entry name" value="HATPase_C_sf"/>
</dbReference>
<feature type="transmembrane region" description="Helical" evidence="6">
    <location>
        <begin position="82"/>
        <end position="108"/>
    </location>
</feature>
<feature type="transmembrane region" description="Helical" evidence="6">
    <location>
        <begin position="128"/>
        <end position="145"/>
    </location>
</feature>
<name>A0A7Y0ET36_9BIFI</name>
<evidence type="ECO:0000256" key="2">
    <source>
        <dbReference type="ARBA" id="ARBA00012438"/>
    </source>
</evidence>
<evidence type="ECO:0000256" key="3">
    <source>
        <dbReference type="ARBA" id="ARBA00022679"/>
    </source>
</evidence>
<dbReference type="Proteomes" id="UP000529710">
    <property type="component" value="Unassembled WGS sequence"/>
</dbReference>
<evidence type="ECO:0000256" key="5">
    <source>
        <dbReference type="ARBA" id="ARBA00023012"/>
    </source>
</evidence>
<keyword evidence="8" id="KW-1185">Reference proteome</keyword>
<keyword evidence="4" id="KW-0418">Kinase</keyword>
<dbReference type="GO" id="GO:0004673">
    <property type="term" value="F:protein histidine kinase activity"/>
    <property type="evidence" value="ECO:0007669"/>
    <property type="project" value="UniProtKB-EC"/>
</dbReference>
<dbReference type="InterPro" id="IPR050482">
    <property type="entry name" value="Sensor_HK_TwoCompSys"/>
</dbReference>
<evidence type="ECO:0000256" key="1">
    <source>
        <dbReference type="ARBA" id="ARBA00000085"/>
    </source>
</evidence>
<keyword evidence="6" id="KW-1133">Transmembrane helix</keyword>
<sequence>MKNLKRCIRHPFRLLFLLIPVINLLTYLSMGDFSHWQALLAALVQIALLIFAYWRPRIALPIFLIATVAVDALSVDFRVYSLYGVIFAAGLLAFETSNVVAVALVIALTAVQCLDTLIPGYDLQLRNVPSFAFIYMLSVLAGRGLRWRERRFEKERQAAAVQAQAERMQRNVEIADRIHDAVTGDLALAAAMTQQEMSQPDCANRELLTQVNDRIQSALANVHKVIDQLDSTDDRNNAVTVAQQQLMDGVRHAIHDGDERMASAGFQGSGTISVIGHPNDMPEHTLRVVQGLLREIYANLAKHAVPESPYELFVLLRETSIEITQVNRARNGDEAPVFAEGGHGLAFYRESIRKLGGTLTAEMLDGDWNMYARIPLTQSR</sequence>
<feature type="transmembrane region" description="Helical" evidence="6">
    <location>
        <begin position="36"/>
        <end position="54"/>
    </location>
</feature>